<organism evidence="1 2">
    <name type="scientific">Limnoglobus roseus</name>
    <dbReference type="NCBI Taxonomy" id="2598579"/>
    <lineage>
        <taxon>Bacteria</taxon>
        <taxon>Pseudomonadati</taxon>
        <taxon>Planctomycetota</taxon>
        <taxon>Planctomycetia</taxon>
        <taxon>Gemmatales</taxon>
        <taxon>Gemmataceae</taxon>
        <taxon>Limnoglobus</taxon>
    </lineage>
</organism>
<name>A0A5C1AVK9_9BACT</name>
<dbReference type="Proteomes" id="UP000324974">
    <property type="component" value="Chromosome"/>
</dbReference>
<protein>
    <recommendedName>
        <fullName evidence="3">Lipoprotein</fullName>
    </recommendedName>
</protein>
<accession>A0A5C1AVK9</accession>
<reference evidence="2" key="1">
    <citation type="submission" date="2019-08" db="EMBL/GenBank/DDBJ databases">
        <title>Limnoglobus roseus gen. nov., sp. nov., a novel freshwater planctomycete with a giant genome from the family Gemmataceae.</title>
        <authorList>
            <person name="Kulichevskaya I.S."/>
            <person name="Naumoff D.G."/>
            <person name="Miroshnikov K."/>
            <person name="Ivanova A."/>
            <person name="Philippov D.A."/>
            <person name="Hakobyan A."/>
            <person name="Rijpstra I.C."/>
            <person name="Sinninghe Damste J.S."/>
            <person name="Liesack W."/>
            <person name="Dedysh S.N."/>
        </authorList>
    </citation>
    <scope>NUCLEOTIDE SEQUENCE [LARGE SCALE GENOMIC DNA]</scope>
    <source>
        <strain evidence="2">PX52</strain>
    </source>
</reference>
<evidence type="ECO:0000313" key="1">
    <source>
        <dbReference type="EMBL" id="QEL20848.1"/>
    </source>
</evidence>
<dbReference type="PROSITE" id="PS51257">
    <property type="entry name" value="PROKAR_LIPOPROTEIN"/>
    <property type="match status" value="1"/>
</dbReference>
<dbReference type="AlphaFoldDB" id="A0A5C1AVK9"/>
<proteinExistence type="predicted"/>
<gene>
    <name evidence="1" type="ORF">PX52LOC_07968</name>
</gene>
<dbReference type="Gene3D" id="2.60.40.10">
    <property type="entry name" value="Immunoglobulins"/>
    <property type="match status" value="1"/>
</dbReference>
<dbReference type="OrthoDB" id="290168at2"/>
<sequence length="142" mass="14683">MKFLLPTTAIAFGLLVATGCNQSSPGGHAETKSTTKSGDTFTLKAPTLATTIKQGDKQTITLTVDRGSDFKQNVKLSTGAPKGLKVDFANTTVNSSDKADVSVSITADKDAPVGDHTIKVVGKPDSGTDTSVDVKVKVEATK</sequence>
<keyword evidence="2" id="KW-1185">Reference proteome</keyword>
<dbReference type="InterPro" id="IPR013783">
    <property type="entry name" value="Ig-like_fold"/>
</dbReference>
<dbReference type="RefSeq" id="WP_149115101.1">
    <property type="nucleotide sequence ID" value="NZ_CP042425.1"/>
</dbReference>
<evidence type="ECO:0008006" key="3">
    <source>
        <dbReference type="Google" id="ProtNLM"/>
    </source>
</evidence>
<evidence type="ECO:0000313" key="2">
    <source>
        <dbReference type="Proteomes" id="UP000324974"/>
    </source>
</evidence>
<dbReference type="KEGG" id="lrs:PX52LOC_07968"/>
<dbReference type="EMBL" id="CP042425">
    <property type="protein sequence ID" value="QEL20848.1"/>
    <property type="molecule type" value="Genomic_DNA"/>
</dbReference>